<reference evidence="12" key="1">
    <citation type="submission" date="2020-01" db="EMBL/GenBank/DDBJ databases">
        <title>Draft genome sequence of the Termite Coptotermes fromosanus.</title>
        <authorList>
            <person name="Itakura S."/>
            <person name="Yosikawa Y."/>
            <person name="Umezawa K."/>
        </authorList>
    </citation>
    <scope>NUCLEOTIDE SEQUENCE [LARGE SCALE GENOMIC DNA]</scope>
</reference>
<evidence type="ECO:0000256" key="1">
    <source>
        <dbReference type="ARBA" id="ARBA00004123"/>
    </source>
</evidence>
<dbReference type="Pfam" id="PF08519">
    <property type="entry name" value="RFC1"/>
    <property type="match status" value="1"/>
</dbReference>
<evidence type="ECO:0000313" key="11">
    <source>
        <dbReference type="EMBL" id="GFG31238.1"/>
    </source>
</evidence>
<dbReference type="AlphaFoldDB" id="A0A6L2PL26"/>
<dbReference type="SUPFAM" id="SSF52540">
    <property type="entry name" value="P-loop containing nucleoside triphosphate hydrolases"/>
    <property type="match status" value="1"/>
</dbReference>
<keyword evidence="12" id="KW-1185">Reference proteome</keyword>
<organism evidence="11 12">
    <name type="scientific">Coptotermes formosanus</name>
    <name type="common">Formosan subterranean termite</name>
    <dbReference type="NCBI Taxonomy" id="36987"/>
    <lineage>
        <taxon>Eukaryota</taxon>
        <taxon>Metazoa</taxon>
        <taxon>Ecdysozoa</taxon>
        <taxon>Arthropoda</taxon>
        <taxon>Hexapoda</taxon>
        <taxon>Insecta</taxon>
        <taxon>Pterygota</taxon>
        <taxon>Neoptera</taxon>
        <taxon>Polyneoptera</taxon>
        <taxon>Dictyoptera</taxon>
        <taxon>Blattodea</taxon>
        <taxon>Blattoidea</taxon>
        <taxon>Termitoidae</taxon>
        <taxon>Rhinotermitidae</taxon>
        <taxon>Coptotermes</taxon>
    </lineage>
</organism>
<keyword evidence="3" id="KW-0547">Nucleotide-binding</keyword>
<evidence type="ECO:0000256" key="8">
    <source>
        <dbReference type="ARBA" id="ARBA00043975"/>
    </source>
</evidence>
<keyword evidence="4" id="KW-0067">ATP-binding</keyword>
<dbReference type="GO" id="GO:0006260">
    <property type="term" value="P:DNA replication"/>
    <property type="evidence" value="ECO:0007669"/>
    <property type="project" value="UniProtKB-KW"/>
</dbReference>
<comment type="similarity">
    <text evidence="8">Belongs to the activator 1 small subunits family. CTF18 subfamily.</text>
</comment>
<dbReference type="Gene3D" id="1.10.8.60">
    <property type="match status" value="1"/>
</dbReference>
<dbReference type="CDD" id="cd00009">
    <property type="entry name" value="AAA"/>
    <property type="match status" value="1"/>
</dbReference>
<dbReference type="InterPro" id="IPR047854">
    <property type="entry name" value="RFC_lid"/>
</dbReference>
<dbReference type="PANTHER" id="PTHR46765:SF1">
    <property type="entry name" value="P-LOOP CONTAINING NUCLEOSIDE TRIPHOSPHATE HYDROLASES SUPERFAMILY PROTEIN"/>
    <property type="match status" value="1"/>
</dbReference>
<comment type="subcellular location">
    <subcellularLocation>
        <location evidence="1">Nucleus</location>
    </subcellularLocation>
</comment>
<keyword evidence="5" id="KW-0238">DNA-binding</keyword>
<dbReference type="Proteomes" id="UP000502823">
    <property type="component" value="Unassembled WGS sequence"/>
</dbReference>
<comment type="caution">
    <text evidence="11">The sequence shown here is derived from an EMBL/GenBank/DDBJ whole genome shotgun (WGS) entry which is preliminary data.</text>
</comment>
<keyword evidence="7" id="KW-0131">Cell cycle</keyword>
<accession>A0A6L2PL26</accession>
<evidence type="ECO:0000256" key="2">
    <source>
        <dbReference type="ARBA" id="ARBA00022705"/>
    </source>
</evidence>
<feature type="region of interest" description="Disordered" evidence="9">
    <location>
        <begin position="184"/>
        <end position="208"/>
    </location>
</feature>
<dbReference type="SMART" id="SM00382">
    <property type="entry name" value="AAA"/>
    <property type="match status" value="1"/>
</dbReference>
<feature type="domain" description="AAA+ ATPase" evidence="10">
    <location>
        <begin position="214"/>
        <end position="351"/>
    </location>
</feature>
<evidence type="ECO:0000256" key="4">
    <source>
        <dbReference type="ARBA" id="ARBA00022840"/>
    </source>
</evidence>
<dbReference type="InterPro" id="IPR003593">
    <property type="entry name" value="AAA+_ATPase"/>
</dbReference>
<dbReference type="InterPro" id="IPR053016">
    <property type="entry name" value="CTF18-RFC_complex"/>
</dbReference>
<feature type="compositionally biased region" description="Basic and acidic residues" evidence="9">
    <location>
        <begin position="185"/>
        <end position="195"/>
    </location>
</feature>
<evidence type="ECO:0000259" key="10">
    <source>
        <dbReference type="SMART" id="SM00382"/>
    </source>
</evidence>
<gene>
    <name evidence="11" type="ORF">Cfor_11072</name>
</gene>
<dbReference type="GO" id="GO:0005524">
    <property type="term" value="F:ATP binding"/>
    <property type="evidence" value="ECO:0007669"/>
    <property type="project" value="UniProtKB-KW"/>
</dbReference>
<evidence type="ECO:0000256" key="9">
    <source>
        <dbReference type="SAM" id="MobiDB-lite"/>
    </source>
</evidence>
<dbReference type="FunCoup" id="A0A6L2PL26">
    <property type="interactions" value="1357"/>
</dbReference>
<feature type="non-terminal residue" evidence="11">
    <location>
        <position position="755"/>
    </location>
</feature>
<protein>
    <recommendedName>
        <fullName evidence="10">AAA+ ATPase domain-containing protein</fullName>
    </recommendedName>
</protein>
<sequence length="755" mass="85441">MAESDADLIERIRAQRREVQARNQSQHILSDLLDPNMQGGNITWRVPSYPFVSVACSGGERMYIRLRSEEYFEQQIDSITAQSRTMGLLSVPYQTLWEQAQLYIQKKLDQEEAAQSTESSTEPTDSGCETMSEEEDSADLWVEKYKPKSYLELLSDEGANRTLLRWLKLWDKVVFNRERKVKQKVKVDSKKENRSQKKVSNVPNDELDEHGCPQQKVALLCGPPGLGKTTLAHMVGVHAGYNVVEVNASDDRSPDVFRTQLEAATQMRSVMGVNPRPNCLVLDEIDGAPAASIDVLIKFVLGKYTGKAARGKKKGHSGSVLKRPVICICNDMYVPALRSLRQIALIVHFPPTASSRLAQRLLEIARKQDLRTDMGTLIALADKSNNDIRSCLSVLHFFKSQKKDIRLVDIQNSSIGQKDVQKGLFAVWQEVFQIQRAKRNMVGTLLSTANGKLEPMSDLNSPEMKCGDMSLASRMHKVLRTVQCCGDYDRLIQGVYENFLNMSFRDSRLEAVSLGLEWFCAADVLSHKIQTTQNYILMPYQPYAFVMWHFLFSSFSWPKITYPSAGYEMSVKEQKTRQILSELMQGMAPLVRVYVNAAQLVFDALPLLLQILVPTLRPVSMQLYSAREKAELSHVISIMIDYNLNYVQERTPEGAYVYNLDPNIEDLALFPGQKSARVLGYGNKQLISREVELEKMRRAEARLQVDANVTKDRPCSDTVMPNHLQRLQPKTVSSEVQRRDFFGRVVQDGGTSADS</sequence>
<evidence type="ECO:0000256" key="7">
    <source>
        <dbReference type="ARBA" id="ARBA00023306"/>
    </source>
</evidence>
<evidence type="ECO:0000256" key="6">
    <source>
        <dbReference type="ARBA" id="ARBA00023242"/>
    </source>
</evidence>
<proteinExistence type="inferred from homology"/>
<dbReference type="OrthoDB" id="2195431at2759"/>
<name>A0A6L2PL26_COPFO</name>
<dbReference type="CDD" id="cd18140">
    <property type="entry name" value="HLD_clamp_RFC"/>
    <property type="match status" value="1"/>
</dbReference>
<dbReference type="PANTHER" id="PTHR46765">
    <property type="entry name" value="P-LOOP CONTAINING NUCLEOSIDE TRIPHOSPHATE HYDROLASES SUPERFAMILY PROTEIN"/>
    <property type="match status" value="1"/>
</dbReference>
<evidence type="ECO:0000313" key="12">
    <source>
        <dbReference type="Proteomes" id="UP000502823"/>
    </source>
</evidence>
<keyword evidence="6" id="KW-0539">Nucleus</keyword>
<evidence type="ECO:0000256" key="3">
    <source>
        <dbReference type="ARBA" id="ARBA00022741"/>
    </source>
</evidence>
<dbReference type="GO" id="GO:0005634">
    <property type="term" value="C:nucleus"/>
    <property type="evidence" value="ECO:0007669"/>
    <property type="project" value="UniProtKB-SubCell"/>
</dbReference>
<keyword evidence="2" id="KW-0235">DNA replication</keyword>
<dbReference type="GO" id="GO:0016887">
    <property type="term" value="F:ATP hydrolysis activity"/>
    <property type="evidence" value="ECO:0007669"/>
    <property type="project" value="InterPro"/>
</dbReference>
<dbReference type="Gene3D" id="3.40.50.300">
    <property type="entry name" value="P-loop containing nucleotide triphosphate hydrolases"/>
    <property type="match status" value="1"/>
</dbReference>
<dbReference type="InterPro" id="IPR003959">
    <property type="entry name" value="ATPase_AAA_core"/>
</dbReference>
<dbReference type="GO" id="GO:0003689">
    <property type="term" value="F:DNA clamp loader activity"/>
    <property type="evidence" value="ECO:0007669"/>
    <property type="project" value="InterPro"/>
</dbReference>
<dbReference type="Pfam" id="PF00004">
    <property type="entry name" value="AAA"/>
    <property type="match status" value="1"/>
</dbReference>
<dbReference type="GO" id="GO:0005663">
    <property type="term" value="C:DNA replication factor C complex"/>
    <property type="evidence" value="ECO:0007669"/>
    <property type="project" value="InterPro"/>
</dbReference>
<dbReference type="InterPro" id="IPR013725">
    <property type="entry name" value="DNA_replication_fac_RFC1_C"/>
</dbReference>
<dbReference type="EMBL" id="BLKM01000291">
    <property type="protein sequence ID" value="GFG31238.1"/>
    <property type="molecule type" value="Genomic_DNA"/>
</dbReference>
<dbReference type="GO" id="GO:0003677">
    <property type="term" value="F:DNA binding"/>
    <property type="evidence" value="ECO:0007669"/>
    <property type="project" value="UniProtKB-KW"/>
</dbReference>
<dbReference type="InParanoid" id="A0A6L2PL26"/>
<feature type="compositionally biased region" description="Low complexity" evidence="9">
    <location>
        <begin position="113"/>
        <end position="122"/>
    </location>
</feature>
<evidence type="ECO:0000256" key="5">
    <source>
        <dbReference type="ARBA" id="ARBA00023125"/>
    </source>
</evidence>
<feature type="region of interest" description="Disordered" evidence="9">
    <location>
        <begin position="111"/>
        <end position="133"/>
    </location>
</feature>
<dbReference type="FunFam" id="3.40.50.300:FF:001083">
    <property type="entry name" value="Chromosome transmission fidelity factor 18"/>
    <property type="match status" value="1"/>
</dbReference>
<dbReference type="InterPro" id="IPR027417">
    <property type="entry name" value="P-loop_NTPase"/>
</dbReference>